<dbReference type="Proteomes" id="UP000676336">
    <property type="component" value="Unassembled WGS sequence"/>
</dbReference>
<dbReference type="EMBL" id="CAJOBI010352287">
    <property type="protein sequence ID" value="CAF5221940.1"/>
    <property type="molecule type" value="Genomic_DNA"/>
</dbReference>
<comment type="similarity">
    <text evidence="3">Belongs to the UTX family.</text>
</comment>
<evidence type="ECO:0000256" key="1">
    <source>
        <dbReference type="ARBA" id="ARBA00004123"/>
    </source>
</evidence>
<keyword evidence="2" id="KW-0539">Nucleus</keyword>
<comment type="caution">
    <text evidence="5">The sequence shown here is derived from an EMBL/GenBank/DDBJ whole genome shotgun (WGS) entry which is preliminary data.</text>
</comment>
<dbReference type="Pfam" id="PF13181">
    <property type="entry name" value="TPR_8"/>
    <property type="match status" value="1"/>
</dbReference>
<evidence type="ECO:0000256" key="3">
    <source>
        <dbReference type="ARBA" id="ARBA00034483"/>
    </source>
</evidence>
<dbReference type="SMART" id="SM00028">
    <property type="entry name" value="TPR"/>
    <property type="match status" value="3"/>
</dbReference>
<evidence type="ECO:0000256" key="2">
    <source>
        <dbReference type="ARBA" id="ARBA00023242"/>
    </source>
</evidence>
<dbReference type="Gene3D" id="1.25.40.10">
    <property type="entry name" value="Tetratricopeptide repeat domain"/>
    <property type="match status" value="2"/>
</dbReference>
<feature type="repeat" description="TPR" evidence="4">
    <location>
        <begin position="91"/>
        <end position="124"/>
    </location>
</feature>
<dbReference type="GO" id="GO:0010468">
    <property type="term" value="P:regulation of gene expression"/>
    <property type="evidence" value="ECO:0007669"/>
    <property type="project" value="TreeGrafter"/>
</dbReference>
<dbReference type="InterPro" id="IPR019734">
    <property type="entry name" value="TPR_rpt"/>
</dbReference>
<evidence type="ECO:0000313" key="6">
    <source>
        <dbReference type="Proteomes" id="UP000676336"/>
    </source>
</evidence>
<protein>
    <submittedName>
        <fullName evidence="5">Uncharacterized protein</fullName>
    </submittedName>
</protein>
<dbReference type="AlphaFoldDB" id="A0A8S3JWX5"/>
<dbReference type="GO" id="GO:0071558">
    <property type="term" value="F:histone H3K27me2/H3K27me3 demethylase activity"/>
    <property type="evidence" value="ECO:0007669"/>
    <property type="project" value="TreeGrafter"/>
</dbReference>
<proteinExistence type="inferred from homology"/>
<dbReference type="GO" id="GO:0044666">
    <property type="term" value="C:MLL3/4 complex"/>
    <property type="evidence" value="ECO:0007669"/>
    <property type="project" value="TreeGrafter"/>
</dbReference>
<evidence type="ECO:0000256" key="4">
    <source>
        <dbReference type="PROSITE-ProRule" id="PRU00339"/>
    </source>
</evidence>
<dbReference type="GO" id="GO:0031490">
    <property type="term" value="F:chromatin DNA binding"/>
    <property type="evidence" value="ECO:0007669"/>
    <property type="project" value="TreeGrafter"/>
</dbReference>
<keyword evidence="4" id="KW-0802">TPR repeat</keyword>
<dbReference type="InterPro" id="IPR051630">
    <property type="entry name" value="Corepressor-Demethylase"/>
</dbReference>
<accession>A0A8S3JWX5</accession>
<dbReference type="GO" id="GO:0000978">
    <property type="term" value="F:RNA polymerase II cis-regulatory region sequence-specific DNA binding"/>
    <property type="evidence" value="ECO:0007669"/>
    <property type="project" value="TreeGrafter"/>
</dbReference>
<comment type="subcellular location">
    <subcellularLocation>
        <location evidence="1">Nucleus</location>
    </subcellularLocation>
</comment>
<feature type="non-terminal residue" evidence="5">
    <location>
        <position position="1"/>
    </location>
</feature>
<reference evidence="5" key="1">
    <citation type="submission" date="2021-02" db="EMBL/GenBank/DDBJ databases">
        <authorList>
            <person name="Nowell W R."/>
        </authorList>
    </citation>
    <scope>NUCLEOTIDE SEQUENCE</scope>
</reference>
<feature type="repeat" description="TPR" evidence="4">
    <location>
        <begin position="125"/>
        <end position="158"/>
    </location>
</feature>
<dbReference type="SUPFAM" id="SSF48452">
    <property type="entry name" value="TPR-like"/>
    <property type="match status" value="1"/>
</dbReference>
<name>A0A8S3JWX5_9BILA</name>
<gene>
    <name evidence="5" type="ORF">SMN809_LOCUS82600</name>
</gene>
<organism evidence="5 6">
    <name type="scientific">Rotaria magnacalcarata</name>
    <dbReference type="NCBI Taxonomy" id="392030"/>
    <lineage>
        <taxon>Eukaryota</taxon>
        <taxon>Metazoa</taxon>
        <taxon>Spiralia</taxon>
        <taxon>Gnathifera</taxon>
        <taxon>Rotifera</taxon>
        <taxon>Eurotatoria</taxon>
        <taxon>Bdelloidea</taxon>
        <taxon>Philodinida</taxon>
        <taxon>Philodinidae</taxon>
        <taxon>Rotaria</taxon>
    </lineage>
</organism>
<evidence type="ECO:0000313" key="5">
    <source>
        <dbReference type="EMBL" id="CAF5221940.1"/>
    </source>
</evidence>
<dbReference type="Pfam" id="PF13174">
    <property type="entry name" value="TPR_6"/>
    <property type="match status" value="1"/>
</dbReference>
<sequence length="161" mass="18453">VATKLEGKVLRQIGWLYFYAPLTNNSNLDSLNVERENQIKKAINTLEQACKCDPTCGITYYYLGRCYAELRKHTEAFYTYRNCVDKLDQNADVWCSIGVLYQHQNQTMDALQAFVCAIQIDNKHAIAWMDLGILYETSGQAQDALFCYKKAIIDKDGNENN</sequence>
<dbReference type="PANTHER" id="PTHR14017:SF1">
    <property type="entry name" value="LD02225P"/>
    <property type="match status" value="1"/>
</dbReference>
<dbReference type="PANTHER" id="PTHR14017">
    <property type="entry name" value="LYSINE-SPECIFIC DEMETHYLASE"/>
    <property type="match status" value="1"/>
</dbReference>
<dbReference type="InterPro" id="IPR011990">
    <property type="entry name" value="TPR-like_helical_dom_sf"/>
</dbReference>
<dbReference type="PROSITE" id="PS50005">
    <property type="entry name" value="TPR"/>
    <property type="match status" value="2"/>
</dbReference>